<dbReference type="SUPFAM" id="SSF103473">
    <property type="entry name" value="MFS general substrate transporter"/>
    <property type="match status" value="1"/>
</dbReference>
<evidence type="ECO:0000256" key="2">
    <source>
        <dbReference type="ARBA" id="ARBA00022692"/>
    </source>
</evidence>
<evidence type="ECO:0000256" key="1">
    <source>
        <dbReference type="ARBA" id="ARBA00004141"/>
    </source>
</evidence>
<dbReference type="PANTHER" id="PTHR24064">
    <property type="entry name" value="SOLUTE CARRIER FAMILY 22 MEMBER"/>
    <property type="match status" value="1"/>
</dbReference>
<evidence type="ECO:0000256" key="3">
    <source>
        <dbReference type="ARBA" id="ARBA00022989"/>
    </source>
</evidence>
<feature type="transmembrane region" description="Helical" evidence="5">
    <location>
        <begin position="399"/>
        <end position="423"/>
    </location>
</feature>
<dbReference type="STRING" id="7868.ENSCMIP00000034327"/>
<dbReference type="Pfam" id="PF00083">
    <property type="entry name" value="Sugar_tr"/>
    <property type="match status" value="1"/>
</dbReference>
<dbReference type="PROSITE" id="PS50850">
    <property type="entry name" value="MFS"/>
    <property type="match status" value="1"/>
</dbReference>
<dbReference type="InParanoid" id="A0A4W3IXS4"/>
<dbReference type="GeneTree" id="ENSGT00940000163251"/>
<feature type="transmembrane region" description="Helical" evidence="5">
    <location>
        <begin position="200"/>
        <end position="224"/>
    </location>
</feature>
<evidence type="ECO:0000313" key="8">
    <source>
        <dbReference type="Proteomes" id="UP000314986"/>
    </source>
</evidence>
<dbReference type="Proteomes" id="UP000314986">
    <property type="component" value="Unassembled WGS sequence"/>
</dbReference>
<keyword evidence="4 5" id="KW-0472">Membrane</keyword>
<dbReference type="InterPro" id="IPR020846">
    <property type="entry name" value="MFS_dom"/>
</dbReference>
<comment type="subcellular location">
    <subcellularLocation>
        <location evidence="1">Membrane</location>
        <topology evidence="1">Multi-pass membrane protein</topology>
    </subcellularLocation>
</comment>
<reference evidence="8" key="2">
    <citation type="journal article" date="2007" name="PLoS Biol.">
        <title>Survey sequencing and comparative analysis of the elephant shark (Callorhinchus milii) genome.</title>
        <authorList>
            <person name="Venkatesh B."/>
            <person name="Kirkness E.F."/>
            <person name="Loh Y.H."/>
            <person name="Halpern A.L."/>
            <person name="Lee A.P."/>
            <person name="Johnson J."/>
            <person name="Dandona N."/>
            <person name="Viswanathan L.D."/>
            <person name="Tay A."/>
            <person name="Venter J.C."/>
            <person name="Strausberg R.L."/>
            <person name="Brenner S."/>
        </authorList>
    </citation>
    <scope>NUCLEOTIDE SEQUENCE [LARGE SCALE GENOMIC DNA]</scope>
</reference>
<dbReference type="InterPro" id="IPR036259">
    <property type="entry name" value="MFS_trans_sf"/>
</dbReference>
<reference evidence="8" key="3">
    <citation type="journal article" date="2014" name="Nature">
        <title>Elephant shark genome provides unique insights into gnathostome evolution.</title>
        <authorList>
            <consortium name="International Elephant Shark Genome Sequencing Consortium"/>
            <person name="Venkatesh B."/>
            <person name="Lee A.P."/>
            <person name="Ravi V."/>
            <person name="Maurya A.K."/>
            <person name="Lian M.M."/>
            <person name="Swann J.B."/>
            <person name="Ohta Y."/>
            <person name="Flajnik M.F."/>
            <person name="Sutoh Y."/>
            <person name="Kasahara M."/>
            <person name="Hoon S."/>
            <person name="Gangu V."/>
            <person name="Roy S.W."/>
            <person name="Irimia M."/>
            <person name="Korzh V."/>
            <person name="Kondrychyn I."/>
            <person name="Lim Z.W."/>
            <person name="Tay B.H."/>
            <person name="Tohari S."/>
            <person name="Kong K.W."/>
            <person name="Ho S."/>
            <person name="Lorente-Galdos B."/>
            <person name="Quilez J."/>
            <person name="Marques-Bonet T."/>
            <person name="Raney B.J."/>
            <person name="Ingham P.W."/>
            <person name="Tay A."/>
            <person name="Hillier L.W."/>
            <person name="Minx P."/>
            <person name="Boehm T."/>
            <person name="Wilson R.K."/>
            <person name="Brenner S."/>
            <person name="Warren W.C."/>
        </authorList>
    </citation>
    <scope>NUCLEOTIDE SEQUENCE [LARGE SCALE GENOMIC DNA]</scope>
</reference>
<dbReference type="InterPro" id="IPR005828">
    <property type="entry name" value="MFS_sugar_transport-like"/>
</dbReference>
<name>A0A4W3IXS4_CALMI</name>
<dbReference type="GO" id="GO:0022857">
    <property type="term" value="F:transmembrane transporter activity"/>
    <property type="evidence" value="ECO:0007669"/>
    <property type="project" value="InterPro"/>
</dbReference>
<feature type="transmembrane region" description="Helical" evidence="5">
    <location>
        <begin position="374"/>
        <end position="393"/>
    </location>
</feature>
<accession>A0A4W3IXS4</accession>
<evidence type="ECO:0000313" key="7">
    <source>
        <dbReference type="Ensembl" id="ENSCMIP00000034327.1"/>
    </source>
</evidence>
<keyword evidence="8" id="KW-1185">Reference proteome</keyword>
<reference evidence="7" key="4">
    <citation type="submission" date="2025-08" db="UniProtKB">
        <authorList>
            <consortium name="Ensembl"/>
        </authorList>
    </citation>
    <scope>IDENTIFICATION</scope>
</reference>
<reference evidence="7" key="5">
    <citation type="submission" date="2025-09" db="UniProtKB">
        <authorList>
            <consortium name="Ensembl"/>
        </authorList>
    </citation>
    <scope>IDENTIFICATION</scope>
</reference>
<feature type="transmembrane region" description="Helical" evidence="5">
    <location>
        <begin position="169"/>
        <end position="188"/>
    </location>
</feature>
<feature type="transmembrane region" description="Helical" evidence="5">
    <location>
        <begin position="345"/>
        <end position="367"/>
    </location>
</feature>
<reference evidence="8" key="1">
    <citation type="journal article" date="2006" name="Science">
        <title>Ancient noncoding elements conserved in the human genome.</title>
        <authorList>
            <person name="Venkatesh B."/>
            <person name="Kirkness E.F."/>
            <person name="Loh Y.H."/>
            <person name="Halpern A.L."/>
            <person name="Lee A.P."/>
            <person name="Johnson J."/>
            <person name="Dandona N."/>
            <person name="Viswanathan L.D."/>
            <person name="Tay A."/>
            <person name="Venter J.C."/>
            <person name="Strausberg R.L."/>
            <person name="Brenner S."/>
        </authorList>
    </citation>
    <scope>NUCLEOTIDE SEQUENCE [LARGE SCALE GENOMIC DNA]</scope>
</reference>
<feature type="transmembrane region" description="Helical" evidence="5">
    <location>
        <begin position="230"/>
        <end position="248"/>
    </location>
</feature>
<organism evidence="7 8">
    <name type="scientific">Callorhinchus milii</name>
    <name type="common">Ghost shark</name>
    <dbReference type="NCBI Taxonomy" id="7868"/>
    <lineage>
        <taxon>Eukaryota</taxon>
        <taxon>Metazoa</taxon>
        <taxon>Chordata</taxon>
        <taxon>Craniata</taxon>
        <taxon>Vertebrata</taxon>
        <taxon>Chondrichthyes</taxon>
        <taxon>Holocephali</taxon>
        <taxon>Chimaeriformes</taxon>
        <taxon>Callorhinchidae</taxon>
        <taxon>Callorhinchus</taxon>
    </lineage>
</organism>
<dbReference type="GO" id="GO:0016020">
    <property type="term" value="C:membrane"/>
    <property type="evidence" value="ECO:0007669"/>
    <property type="project" value="UniProtKB-SubCell"/>
</dbReference>
<keyword evidence="2 5" id="KW-0812">Transmembrane</keyword>
<keyword evidence="3 5" id="KW-1133">Transmembrane helix</keyword>
<evidence type="ECO:0000256" key="5">
    <source>
        <dbReference type="SAM" id="Phobius"/>
    </source>
</evidence>
<evidence type="ECO:0000259" key="6">
    <source>
        <dbReference type="PROSITE" id="PS50850"/>
    </source>
</evidence>
<dbReference type="Gene3D" id="1.20.1250.20">
    <property type="entry name" value="MFS general substrate transporter like domains"/>
    <property type="match status" value="1"/>
</dbReference>
<protein>
    <submittedName>
        <fullName evidence="7">Solute carrier family 22 member 4-like</fullName>
    </submittedName>
</protein>
<feature type="domain" description="Major facilitator superfamily (MFS) profile" evidence="6">
    <location>
        <begin position="48"/>
        <end position="484"/>
    </location>
</feature>
<feature type="transmembrane region" description="Helical" evidence="5">
    <location>
        <begin position="142"/>
        <end position="163"/>
    </location>
</feature>
<dbReference type="AlphaFoldDB" id="A0A4W3IXS4"/>
<feature type="transmembrane region" description="Helical" evidence="5">
    <location>
        <begin position="461"/>
        <end position="480"/>
    </location>
</feature>
<feature type="transmembrane region" description="Helical" evidence="5">
    <location>
        <begin position="316"/>
        <end position="333"/>
    </location>
</feature>
<dbReference type="Ensembl" id="ENSCMIT00000034843.1">
    <property type="protein sequence ID" value="ENSCMIP00000034327.1"/>
    <property type="gene ID" value="ENSCMIG00000014570.1"/>
</dbReference>
<dbReference type="OMA" id="NITILFF"/>
<proteinExistence type="predicted"/>
<evidence type="ECO:0000256" key="4">
    <source>
        <dbReference type="ARBA" id="ARBA00023136"/>
    </source>
</evidence>
<sequence length="532" mass="60055">MMLFQVLSYSVPNMDSSNLPLSGLWLLDILLPPFFNGVSNFLSSNHPVLLATKSYIYIAPLMQAQVPERLTTNSATNTSSLHFIENLMKQENLISSYSFFLQWDLVCENNWKGPFSSSVFFMGMLTGSFFSGHLSDRYGRKFILFASITVQTVFGLIEMASQSWEMFCVFYFVIGFGLISIYVTAFVLGTELLGKSMRLAFGTVGIPMFFSVGYIFLPLFAYFIRDWRTLLLAMSLPGFLYVPLWWFIPESPRWLHSQGRVEEAEAIFKAAAKQNGITHVGVIFTRRESTLHNPRISDQDVLTYLDLFRTSNIRNITILFFFIWIVTSMTYFGLSVNTSNMNGNPYINCFISAASEIGAYLFTWWLLPTALRRITTASMLSLGGTLLLLIQLVPANVYVITTALAMIGKFAITSAFIIIYIYAAELYPTVLRNMGVGACSTVSRIGAIISPYVFYLGLYNIVLPLMGLLVVVAGALCLILPETRDQSLPETVQQTQPIRCTSKYFSKHFIYNYCQMQQQMPTNSNKVNNNLL</sequence>